<name>A0AA39GQS6_SARSR</name>
<gene>
    <name evidence="3" type="ORF">NLU13_0955</name>
</gene>
<proteinExistence type="inferred from homology"/>
<dbReference type="Gene3D" id="3.30.70.100">
    <property type="match status" value="1"/>
</dbReference>
<dbReference type="Proteomes" id="UP001175261">
    <property type="component" value="Unassembled WGS sequence"/>
</dbReference>
<dbReference type="GO" id="GO:0016491">
    <property type="term" value="F:oxidoreductase activity"/>
    <property type="evidence" value="ECO:0007669"/>
    <property type="project" value="InterPro"/>
</dbReference>
<dbReference type="InterPro" id="IPR011008">
    <property type="entry name" value="Dimeric_a/b-barrel"/>
</dbReference>
<dbReference type="AlphaFoldDB" id="A0AA39GQS6"/>
<comment type="caution">
    <text evidence="3">The sequence shown here is derived from an EMBL/GenBank/DDBJ whole genome shotgun (WGS) entry which is preliminary data.</text>
</comment>
<evidence type="ECO:0000256" key="1">
    <source>
        <dbReference type="ARBA" id="ARBA00005986"/>
    </source>
</evidence>
<feature type="domain" description="EthD" evidence="2">
    <location>
        <begin position="53"/>
        <end position="148"/>
    </location>
</feature>
<evidence type="ECO:0000313" key="3">
    <source>
        <dbReference type="EMBL" id="KAK0391454.1"/>
    </source>
</evidence>
<organism evidence="3 4">
    <name type="scientific">Sarocladium strictum</name>
    <name type="common">Black bundle disease fungus</name>
    <name type="synonym">Acremonium strictum</name>
    <dbReference type="NCBI Taxonomy" id="5046"/>
    <lineage>
        <taxon>Eukaryota</taxon>
        <taxon>Fungi</taxon>
        <taxon>Dikarya</taxon>
        <taxon>Ascomycota</taxon>
        <taxon>Pezizomycotina</taxon>
        <taxon>Sordariomycetes</taxon>
        <taxon>Hypocreomycetidae</taxon>
        <taxon>Hypocreales</taxon>
        <taxon>Sarocladiaceae</taxon>
        <taxon>Sarocladium</taxon>
    </lineage>
</organism>
<evidence type="ECO:0000259" key="2">
    <source>
        <dbReference type="Pfam" id="PF07110"/>
    </source>
</evidence>
<protein>
    <recommendedName>
        <fullName evidence="2">EthD domain-containing protein</fullName>
    </recommendedName>
</protein>
<accession>A0AA39GQS6</accession>
<evidence type="ECO:0000313" key="4">
    <source>
        <dbReference type="Proteomes" id="UP001175261"/>
    </source>
</evidence>
<dbReference type="EMBL" id="JAPDFR010000001">
    <property type="protein sequence ID" value="KAK0391454.1"/>
    <property type="molecule type" value="Genomic_DNA"/>
</dbReference>
<dbReference type="Pfam" id="PF07110">
    <property type="entry name" value="EthD"/>
    <property type="match status" value="1"/>
</dbReference>
<sequence length="175" mass="20687">MTVDCLRFVSTDVQYFVKLLNPYLYLHVPIHEQDTMTSTEPLIRISVCIHRRKGISEEDFHRYWAHEHGPLAAEWLKRCGIVKYVQYHTSSEHRSLAKKMADAVGRPVLDWDGMADFYVRRYEDFEAAFLDSEYMDRIRPDEIKLIDMDTVRLTIGVDFVCINDGEVVEQHQRKF</sequence>
<dbReference type="SUPFAM" id="SSF54909">
    <property type="entry name" value="Dimeric alpha+beta barrel"/>
    <property type="match status" value="1"/>
</dbReference>
<reference evidence="3" key="1">
    <citation type="submission" date="2022-10" db="EMBL/GenBank/DDBJ databases">
        <title>Determination and structural analysis of whole genome sequence of Sarocladium strictum F4-1.</title>
        <authorList>
            <person name="Hu L."/>
            <person name="Jiang Y."/>
        </authorList>
    </citation>
    <scope>NUCLEOTIDE SEQUENCE</scope>
    <source>
        <strain evidence="3">F4-1</strain>
    </source>
</reference>
<dbReference type="InterPro" id="IPR009799">
    <property type="entry name" value="EthD_dom"/>
</dbReference>
<comment type="similarity">
    <text evidence="1">Belongs to the tpcK family.</text>
</comment>
<keyword evidence="4" id="KW-1185">Reference proteome</keyword>